<evidence type="ECO:0000256" key="1">
    <source>
        <dbReference type="SAM" id="MobiDB-lite"/>
    </source>
</evidence>
<dbReference type="InterPro" id="IPR004360">
    <property type="entry name" value="Glyas_Fos-R_dOase_dom"/>
</dbReference>
<proteinExistence type="predicted"/>
<accession>A0A438MZZ7</accession>
<comment type="caution">
    <text evidence="3">The sequence shown here is derived from an EMBL/GenBank/DDBJ whole genome shotgun (WGS) entry which is preliminary data.</text>
</comment>
<dbReference type="Pfam" id="PF00903">
    <property type="entry name" value="Glyoxalase"/>
    <property type="match status" value="1"/>
</dbReference>
<dbReference type="SUPFAM" id="SSF54593">
    <property type="entry name" value="Glyoxalase/Bleomycin resistance protein/Dihydroxybiphenyl dioxygenase"/>
    <property type="match status" value="1"/>
</dbReference>
<protein>
    <recommendedName>
        <fullName evidence="2">VOC domain-containing protein</fullName>
    </recommendedName>
</protein>
<sequence length="218" mass="24974">MSIFDQTKEKKVLSPQTFAHVVLRTNDIKPLRDFYVSFLGGRIAHENEFAAFITYDQEHHRIALLEVPNTKPRANTSCGLEHIAYSFSTLTDLLLAYRQRRSIGIEPFWCVNHGPTTSIYYKDPDGNAIETQVDNFATAEEADVFMKSKYFEENAIGVDFDPEEMIRRIEQGEKEDDLKKRTVKLKHVDGNTEHESWVGLTGLKPNRGDGQVQKPRTP</sequence>
<dbReference type="InterPro" id="IPR029068">
    <property type="entry name" value="Glyas_Bleomycin-R_OHBP_Dase"/>
</dbReference>
<evidence type="ECO:0000313" key="4">
    <source>
        <dbReference type="Proteomes" id="UP000288859"/>
    </source>
</evidence>
<dbReference type="EMBL" id="NAJM01000032">
    <property type="protein sequence ID" value="RVX69028.1"/>
    <property type="molecule type" value="Genomic_DNA"/>
</dbReference>
<dbReference type="Gene3D" id="3.10.180.10">
    <property type="entry name" value="2,3-Dihydroxybiphenyl 1,2-Dioxygenase, domain 1"/>
    <property type="match status" value="1"/>
</dbReference>
<dbReference type="InterPro" id="IPR037523">
    <property type="entry name" value="VOC_core"/>
</dbReference>
<dbReference type="Proteomes" id="UP000288859">
    <property type="component" value="Unassembled WGS sequence"/>
</dbReference>
<evidence type="ECO:0000313" key="3">
    <source>
        <dbReference type="EMBL" id="RVX69028.1"/>
    </source>
</evidence>
<name>A0A438MZZ7_EXOME</name>
<dbReference type="VEuPathDB" id="FungiDB:PV10_03931"/>
<feature type="domain" description="VOC" evidence="2">
    <location>
        <begin position="17"/>
        <end position="134"/>
    </location>
</feature>
<evidence type="ECO:0000259" key="2">
    <source>
        <dbReference type="PROSITE" id="PS51819"/>
    </source>
</evidence>
<dbReference type="OrthoDB" id="5371818at2759"/>
<organism evidence="3 4">
    <name type="scientific">Exophiala mesophila</name>
    <name type="common">Black yeast-like fungus</name>
    <dbReference type="NCBI Taxonomy" id="212818"/>
    <lineage>
        <taxon>Eukaryota</taxon>
        <taxon>Fungi</taxon>
        <taxon>Dikarya</taxon>
        <taxon>Ascomycota</taxon>
        <taxon>Pezizomycotina</taxon>
        <taxon>Eurotiomycetes</taxon>
        <taxon>Chaetothyriomycetidae</taxon>
        <taxon>Chaetothyriales</taxon>
        <taxon>Herpotrichiellaceae</taxon>
        <taxon>Exophiala</taxon>
    </lineage>
</organism>
<reference evidence="3 4" key="1">
    <citation type="submission" date="2017-03" db="EMBL/GenBank/DDBJ databases">
        <title>Genomes of endolithic fungi from Antarctica.</title>
        <authorList>
            <person name="Coleine C."/>
            <person name="Masonjones S."/>
            <person name="Stajich J.E."/>
        </authorList>
    </citation>
    <scope>NUCLEOTIDE SEQUENCE [LARGE SCALE GENOMIC DNA]</scope>
    <source>
        <strain evidence="3 4">CCFEE 6314</strain>
    </source>
</reference>
<dbReference type="PROSITE" id="PS51819">
    <property type="entry name" value="VOC"/>
    <property type="match status" value="1"/>
</dbReference>
<gene>
    <name evidence="3" type="ORF">B0A52_06741</name>
</gene>
<dbReference type="AlphaFoldDB" id="A0A438MZZ7"/>
<feature type="region of interest" description="Disordered" evidence="1">
    <location>
        <begin position="196"/>
        <end position="218"/>
    </location>
</feature>